<name>A0A3B0VB85_9ZZZZ</name>
<gene>
    <name evidence="1" type="ORF">MNBD_DELTA04-1036</name>
</gene>
<dbReference type="EMBL" id="UOEY01000112">
    <property type="protein sequence ID" value="VAW40835.1"/>
    <property type="molecule type" value="Genomic_DNA"/>
</dbReference>
<reference evidence="1" key="1">
    <citation type="submission" date="2018-06" db="EMBL/GenBank/DDBJ databases">
        <authorList>
            <person name="Zhirakovskaya E."/>
        </authorList>
    </citation>
    <scope>NUCLEOTIDE SEQUENCE</scope>
</reference>
<accession>A0A3B0VB85</accession>
<sequence length="53" mass="6310">MHYMPKKSHFMVFCYAALRGVRERIQVYVYYSLTKKNGPCRVQKSRNDVSVHS</sequence>
<organism evidence="1">
    <name type="scientific">hydrothermal vent metagenome</name>
    <dbReference type="NCBI Taxonomy" id="652676"/>
    <lineage>
        <taxon>unclassified sequences</taxon>
        <taxon>metagenomes</taxon>
        <taxon>ecological metagenomes</taxon>
    </lineage>
</organism>
<dbReference type="AlphaFoldDB" id="A0A3B0VB85"/>
<protein>
    <submittedName>
        <fullName evidence="1">Uncharacterized protein</fullName>
    </submittedName>
</protein>
<evidence type="ECO:0000313" key="1">
    <source>
        <dbReference type="EMBL" id="VAW40835.1"/>
    </source>
</evidence>
<proteinExistence type="predicted"/>